<evidence type="ECO:0000313" key="6">
    <source>
        <dbReference type="EMBL" id="OZG59115.1"/>
    </source>
</evidence>
<comment type="caution">
    <text evidence="6">The sequence shown here is derived from an EMBL/GenBank/DDBJ whole genome shotgun (WGS) entry which is preliminary data.</text>
</comment>
<keyword evidence="3 5" id="KW-0687">Ribonucleoprotein</keyword>
<evidence type="ECO:0000256" key="1">
    <source>
        <dbReference type="ARBA" id="ARBA00008760"/>
    </source>
</evidence>
<dbReference type="FunFam" id="2.30.170.40:FF:000001">
    <property type="entry name" value="50S ribosomal protein L28"/>
    <property type="match status" value="1"/>
</dbReference>
<dbReference type="NCBIfam" id="TIGR00009">
    <property type="entry name" value="L28"/>
    <property type="match status" value="1"/>
</dbReference>
<dbReference type="GO" id="GO:0006412">
    <property type="term" value="P:translation"/>
    <property type="evidence" value="ECO:0007669"/>
    <property type="project" value="UniProtKB-UniRule"/>
</dbReference>
<dbReference type="Pfam" id="PF00830">
    <property type="entry name" value="Ribosomal_L28"/>
    <property type="match status" value="1"/>
</dbReference>
<evidence type="ECO:0000256" key="4">
    <source>
        <dbReference type="ARBA" id="ARBA00035174"/>
    </source>
</evidence>
<dbReference type="InterPro" id="IPR037147">
    <property type="entry name" value="Ribosomal_bL28_sf"/>
</dbReference>
<evidence type="ECO:0000313" key="7">
    <source>
        <dbReference type="Proteomes" id="UP000216444"/>
    </source>
</evidence>
<dbReference type="SUPFAM" id="SSF143800">
    <property type="entry name" value="L28p-like"/>
    <property type="match status" value="1"/>
</dbReference>
<dbReference type="EMBL" id="MWWV01000002">
    <property type="protein sequence ID" value="OZG59115.1"/>
    <property type="molecule type" value="Genomic_DNA"/>
</dbReference>
<evidence type="ECO:0000256" key="3">
    <source>
        <dbReference type="ARBA" id="ARBA00023274"/>
    </source>
</evidence>
<dbReference type="GO" id="GO:0005840">
    <property type="term" value="C:ribosome"/>
    <property type="evidence" value="ECO:0007669"/>
    <property type="project" value="UniProtKB-KW"/>
</dbReference>
<dbReference type="InterPro" id="IPR001383">
    <property type="entry name" value="Ribosomal_bL28_bact-type"/>
</dbReference>
<dbReference type="PANTHER" id="PTHR13528">
    <property type="entry name" value="39S RIBOSOMAL PROTEIN L28, MITOCHONDRIAL"/>
    <property type="match status" value="1"/>
</dbReference>
<dbReference type="HAMAP" id="MF_00373">
    <property type="entry name" value="Ribosomal_bL28"/>
    <property type="match status" value="1"/>
</dbReference>
<protein>
    <recommendedName>
        <fullName evidence="4 5">Large ribosomal subunit protein bL28</fullName>
    </recommendedName>
</protein>
<proteinExistence type="inferred from homology"/>
<dbReference type="InterPro" id="IPR026569">
    <property type="entry name" value="Ribosomal_bL28"/>
</dbReference>
<organism evidence="6 7">
    <name type="scientific">Bifidobacterium tissieri</name>
    <dbReference type="NCBI Taxonomy" id="1630162"/>
    <lineage>
        <taxon>Bacteria</taxon>
        <taxon>Bacillati</taxon>
        <taxon>Actinomycetota</taxon>
        <taxon>Actinomycetes</taxon>
        <taxon>Bifidobacteriales</taxon>
        <taxon>Bifidobacteriaceae</taxon>
        <taxon>Bifidobacterium</taxon>
    </lineage>
</organism>
<dbReference type="Proteomes" id="UP000216444">
    <property type="component" value="Unassembled WGS sequence"/>
</dbReference>
<gene>
    <name evidence="5" type="primary">rpmB</name>
    <name evidence="6" type="ORF">BTIS_0268</name>
</gene>
<dbReference type="GO" id="GO:0003735">
    <property type="term" value="F:structural constituent of ribosome"/>
    <property type="evidence" value="ECO:0007669"/>
    <property type="project" value="InterPro"/>
</dbReference>
<name>A0A261FJD0_9BIFI</name>
<sequence>MMAVMSKYCQVTGRHAGVGNSISHSHRKTRRRFNVNLQRKTYWVPSLDRRVTLTVSARGIKTIDRRGINSVIAELIRIGEIKP</sequence>
<dbReference type="Gene3D" id="2.30.170.40">
    <property type="entry name" value="Ribosomal protein L28/L24"/>
    <property type="match status" value="1"/>
</dbReference>
<keyword evidence="2 5" id="KW-0689">Ribosomal protein</keyword>
<dbReference type="GO" id="GO:1990904">
    <property type="term" value="C:ribonucleoprotein complex"/>
    <property type="evidence" value="ECO:0007669"/>
    <property type="project" value="UniProtKB-KW"/>
</dbReference>
<accession>A0A261FJD0</accession>
<comment type="similarity">
    <text evidence="1 5">Belongs to the bacterial ribosomal protein bL28 family.</text>
</comment>
<dbReference type="PANTHER" id="PTHR13528:SF2">
    <property type="entry name" value="LARGE RIBOSOMAL SUBUNIT PROTEIN BL28M"/>
    <property type="match status" value="1"/>
</dbReference>
<dbReference type="InterPro" id="IPR034704">
    <property type="entry name" value="Ribosomal_bL28/bL31-like_sf"/>
</dbReference>
<dbReference type="AlphaFoldDB" id="A0A261FJD0"/>
<evidence type="ECO:0000256" key="2">
    <source>
        <dbReference type="ARBA" id="ARBA00022980"/>
    </source>
</evidence>
<evidence type="ECO:0000256" key="5">
    <source>
        <dbReference type="HAMAP-Rule" id="MF_00373"/>
    </source>
</evidence>
<keyword evidence="7" id="KW-1185">Reference proteome</keyword>
<reference evidence="6 7" key="1">
    <citation type="journal article" date="2017" name="BMC Genomics">
        <title>Comparative genomic and phylogenomic analyses of the Bifidobacteriaceae family.</title>
        <authorList>
            <person name="Lugli G.A."/>
            <person name="Milani C."/>
            <person name="Turroni F."/>
            <person name="Duranti S."/>
            <person name="Mancabelli L."/>
            <person name="Mangifesta M."/>
            <person name="Ferrario C."/>
            <person name="Modesto M."/>
            <person name="Mattarelli P."/>
            <person name="Jiri K."/>
            <person name="van Sinderen D."/>
            <person name="Ventura M."/>
        </authorList>
    </citation>
    <scope>NUCLEOTIDE SEQUENCE [LARGE SCALE GENOMIC DNA]</scope>
    <source>
        <strain evidence="6 7">DSM 100201</strain>
    </source>
</reference>